<accession>A0A423XK48</accession>
<evidence type="ECO:0000256" key="11">
    <source>
        <dbReference type="PROSITE-ProRule" id="PRU10141"/>
    </source>
</evidence>
<dbReference type="InterPro" id="IPR031850">
    <property type="entry name" value="Fungal_KA1_dom"/>
</dbReference>
<dbReference type="GO" id="GO:0005524">
    <property type="term" value="F:ATP binding"/>
    <property type="evidence" value="ECO:0007669"/>
    <property type="project" value="UniProtKB-UniRule"/>
</dbReference>
<dbReference type="InterPro" id="IPR008271">
    <property type="entry name" value="Ser/Thr_kinase_AS"/>
</dbReference>
<evidence type="ECO:0000256" key="12">
    <source>
        <dbReference type="SAM" id="MobiDB-lite"/>
    </source>
</evidence>
<feature type="compositionally biased region" description="Polar residues" evidence="12">
    <location>
        <begin position="595"/>
        <end position="616"/>
    </location>
</feature>
<evidence type="ECO:0000256" key="10">
    <source>
        <dbReference type="ARBA" id="ARBA00048679"/>
    </source>
</evidence>
<keyword evidence="7" id="KW-0418">Kinase</keyword>
<feature type="region of interest" description="Disordered" evidence="12">
    <location>
        <begin position="84"/>
        <end position="125"/>
    </location>
</feature>
<dbReference type="AlphaFoldDB" id="A0A423XK48"/>
<keyword evidence="5" id="KW-0808">Transferase</keyword>
<protein>
    <recommendedName>
        <fullName evidence="2">non-specific serine/threonine protein kinase</fullName>
        <ecNumber evidence="2">2.7.11.1</ecNumber>
    </recommendedName>
</protein>
<evidence type="ECO:0000256" key="5">
    <source>
        <dbReference type="ARBA" id="ARBA00022679"/>
    </source>
</evidence>
<sequence length="1244" mass="140202">MDKRKTTHNLGPRAPLGEKPKRGNSVPPKTRLQPSETYENESKENIPVVVVQDEPVTRKPKRATQTMSQPPVNPRLSVISQAAHDRHASKRSSHVSTISASTAHSNDTSGKLKTHIGPWQLGKTLGKGSSARVRLARHRATHQSVAIKIISKRTAYLSQAGSIAQLDKAERDLPEEEDGFRRLPVTVEREIAIMKLIEHPNIIKILDVWENRNEIPPKFSFQNRANCDFGSYLVLEYCACKDMFSWINKYGPLSEHDAVYVFRQMMCAMEYCHSFNICHRDLKPENILLSDMGEVKIIDFGMAALHQNDQKLRTSCGSPHYAAPELLKSKNYRGDKADVWSMGVILFAMLAQRLPFDDPNLATMLSLSKRAIYTMPEHFSPEAKDLIRCILVTDPDKRISIREMWDHPLIRKYDKVRGFEEHRKQPVEMRTRTKDAPLNSRDIDPQILRQLRAMWHSTDEDEIKAKLFSKGPNDQKLFYHLLVNHRDRLLENYDPELTHSSSDYHHLRPPAWTTRVSTRQFKTHGRIPSRFTVISTVADTEAGGTVRSYDPYYASRNLTPGQASHARIIVHRGNLEPGTARSVASGSVPSRMGTHASSQARRRMNSSLRSRTVSYAQSQRSSMSSIRSSRQGTTTLLAKPRYKRGVDFTSIRNTAAPDTQHVRRRSIQASASIAGDQTTYKRDNTSPQSPHKRNKRKNVNTTGSVDAIRATTRIIGEEEMIQFSNSIAKDCDDAFGSSLICSPSDSVDRNRRSLTPFSIDFGTPCVQKTPEPAYTPRLSTDPWDSRPLPPTPPFELTPSPQRHIDIKVEPRTTQEVNARRYGPNSTLNVAPLATPSVEQRRITSAPAYAHDSRPLPSIFELPDMVNAQTRIVSAPPLRVPAPLPTPNDNKDMDFLAANGENTIRIVESPTARRSTSSAIVPEPLNVRKKSTISSSQSLDNRKVSRDMDTRKKYSFHSQMPDLPEEPAMNGRSSSNGSSIGPKKKLSTWFRRTSKASSKGDMNETADTSMASEEKPRDTAVPAVPPQRFDSTSTGAAPPGMAAGSARKKSFIFWKNSKSDHRMSIAAPDYEDESNSIDAKQRLSGATSLTQDGYGYGDNSDAMARKIEPRQNWLARLFRVKPAMRYLCLQISRRRARQEVTILLREWRKWGIRDVEVDKERNIVFARVGKKNFLNIKEVNFAVEIITVIEHGKRNHLSIVRFTQEKGAASSFHKVVETMNSVFTSRGLLVQDKRKAKMMIKTLNS</sequence>
<dbReference type="InParanoid" id="A0A423XK48"/>
<dbReference type="PROSITE" id="PS50011">
    <property type="entry name" value="PROTEIN_KINASE_DOM"/>
    <property type="match status" value="1"/>
</dbReference>
<comment type="catalytic activity">
    <reaction evidence="10">
        <text>L-seryl-[protein] + ATP = O-phospho-L-seryl-[protein] + ADP + H(+)</text>
        <dbReference type="Rhea" id="RHEA:17989"/>
        <dbReference type="Rhea" id="RHEA-COMP:9863"/>
        <dbReference type="Rhea" id="RHEA-COMP:11604"/>
        <dbReference type="ChEBI" id="CHEBI:15378"/>
        <dbReference type="ChEBI" id="CHEBI:29999"/>
        <dbReference type="ChEBI" id="CHEBI:30616"/>
        <dbReference type="ChEBI" id="CHEBI:83421"/>
        <dbReference type="ChEBI" id="CHEBI:456216"/>
        <dbReference type="EC" id="2.7.11.1"/>
    </reaction>
</comment>
<dbReference type="InterPro" id="IPR043024">
    <property type="entry name" value="KA1_sf_fungal"/>
</dbReference>
<dbReference type="FunFam" id="1.10.510.10:FF:000571">
    <property type="entry name" value="Maternal embryonic leucine zipper kinase"/>
    <property type="match status" value="1"/>
</dbReference>
<dbReference type="OrthoDB" id="504170at2759"/>
<feature type="compositionally biased region" description="Low complexity" evidence="12">
    <location>
        <begin position="617"/>
        <end position="631"/>
    </location>
</feature>
<feature type="compositionally biased region" description="Basic and acidic residues" evidence="12">
    <location>
        <begin position="939"/>
        <end position="951"/>
    </location>
</feature>
<feature type="compositionally biased region" description="Low complexity" evidence="12">
    <location>
        <begin position="969"/>
        <end position="978"/>
    </location>
</feature>
<dbReference type="SMART" id="SM00220">
    <property type="entry name" value="S_TKc"/>
    <property type="match status" value="1"/>
</dbReference>
<evidence type="ECO:0000256" key="8">
    <source>
        <dbReference type="ARBA" id="ARBA00022840"/>
    </source>
</evidence>
<dbReference type="Gene3D" id="1.10.510.10">
    <property type="entry name" value="Transferase(Phosphotransferase) domain 1"/>
    <property type="match status" value="1"/>
</dbReference>
<dbReference type="Proteomes" id="UP000285146">
    <property type="component" value="Unassembled WGS sequence"/>
</dbReference>
<evidence type="ECO:0000256" key="4">
    <source>
        <dbReference type="ARBA" id="ARBA00022553"/>
    </source>
</evidence>
<evidence type="ECO:0000256" key="2">
    <source>
        <dbReference type="ARBA" id="ARBA00012513"/>
    </source>
</evidence>
<evidence type="ECO:0000313" key="14">
    <source>
        <dbReference type="EMBL" id="ROW16538.1"/>
    </source>
</evidence>
<dbReference type="Gene3D" id="3.30.310.220">
    <property type="entry name" value="Fungal kinase associated-1 domain"/>
    <property type="match status" value="1"/>
</dbReference>
<dbReference type="SUPFAM" id="SSF56112">
    <property type="entry name" value="Protein kinase-like (PK-like)"/>
    <property type="match status" value="1"/>
</dbReference>
<feature type="region of interest" description="Disordered" evidence="12">
    <location>
        <begin position="671"/>
        <end position="704"/>
    </location>
</feature>
<keyword evidence="6 11" id="KW-0547">Nucleotide-binding</keyword>
<dbReference type="PROSITE" id="PS00107">
    <property type="entry name" value="PROTEIN_KINASE_ATP"/>
    <property type="match status" value="1"/>
</dbReference>
<proteinExistence type="inferred from homology"/>
<dbReference type="EMBL" id="LKEB01000005">
    <property type="protein sequence ID" value="ROW16538.1"/>
    <property type="molecule type" value="Genomic_DNA"/>
</dbReference>
<evidence type="ECO:0000256" key="7">
    <source>
        <dbReference type="ARBA" id="ARBA00022777"/>
    </source>
</evidence>
<comment type="catalytic activity">
    <reaction evidence="9">
        <text>L-threonyl-[protein] + ATP = O-phospho-L-threonyl-[protein] + ADP + H(+)</text>
        <dbReference type="Rhea" id="RHEA:46608"/>
        <dbReference type="Rhea" id="RHEA-COMP:11060"/>
        <dbReference type="Rhea" id="RHEA-COMP:11605"/>
        <dbReference type="ChEBI" id="CHEBI:15378"/>
        <dbReference type="ChEBI" id="CHEBI:30013"/>
        <dbReference type="ChEBI" id="CHEBI:30616"/>
        <dbReference type="ChEBI" id="CHEBI:61977"/>
        <dbReference type="ChEBI" id="CHEBI:456216"/>
        <dbReference type="EC" id="2.7.11.1"/>
    </reaction>
</comment>
<feature type="binding site" evidence="11">
    <location>
        <position position="148"/>
    </location>
    <ligand>
        <name>ATP</name>
        <dbReference type="ChEBI" id="CHEBI:30616"/>
    </ligand>
</feature>
<keyword evidence="3" id="KW-0723">Serine/threonine-protein kinase</keyword>
<gene>
    <name evidence="14" type="ORF">VPNG_02853</name>
</gene>
<evidence type="ECO:0000256" key="9">
    <source>
        <dbReference type="ARBA" id="ARBA00047899"/>
    </source>
</evidence>
<dbReference type="GO" id="GO:0004674">
    <property type="term" value="F:protein serine/threonine kinase activity"/>
    <property type="evidence" value="ECO:0007669"/>
    <property type="project" value="UniProtKB-KW"/>
</dbReference>
<keyword evidence="4" id="KW-0597">Phosphoprotein</keyword>
<evidence type="ECO:0000256" key="3">
    <source>
        <dbReference type="ARBA" id="ARBA00022527"/>
    </source>
</evidence>
<comment type="caution">
    <text evidence="14">The sequence shown here is derived from an EMBL/GenBank/DDBJ whole genome shotgun (WGS) entry which is preliminary data.</text>
</comment>
<feature type="region of interest" description="Disordered" evidence="12">
    <location>
        <begin position="577"/>
        <end position="638"/>
    </location>
</feature>
<evidence type="ECO:0000313" key="15">
    <source>
        <dbReference type="Proteomes" id="UP000285146"/>
    </source>
</evidence>
<feature type="compositionally biased region" description="Polar residues" evidence="12">
    <location>
        <begin position="94"/>
        <end position="111"/>
    </location>
</feature>
<dbReference type="PANTHER" id="PTHR24346">
    <property type="entry name" value="MAP/MICROTUBULE AFFINITY-REGULATING KINASE"/>
    <property type="match status" value="1"/>
</dbReference>
<dbReference type="GO" id="GO:0005938">
    <property type="term" value="C:cell cortex"/>
    <property type="evidence" value="ECO:0007669"/>
    <property type="project" value="UniProtKB-ARBA"/>
</dbReference>
<dbReference type="STRING" id="1230097.A0A423XK48"/>
<dbReference type="EC" id="2.7.11.1" evidence="2"/>
<dbReference type="InterPro" id="IPR017441">
    <property type="entry name" value="Protein_kinase_ATP_BS"/>
</dbReference>
<evidence type="ECO:0000259" key="13">
    <source>
        <dbReference type="PROSITE" id="PS50011"/>
    </source>
</evidence>
<evidence type="ECO:0000256" key="1">
    <source>
        <dbReference type="ARBA" id="ARBA00010791"/>
    </source>
</evidence>
<dbReference type="PROSITE" id="PS00108">
    <property type="entry name" value="PROTEIN_KINASE_ST"/>
    <property type="match status" value="1"/>
</dbReference>
<name>A0A423XK48_9PEZI</name>
<dbReference type="GO" id="GO:0035556">
    <property type="term" value="P:intracellular signal transduction"/>
    <property type="evidence" value="ECO:0007669"/>
    <property type="project" value="TreeGrafter"/>
</dbReference>
<comment type="similarity">
    <text evidence="1">Belongs to the protein kinase superfamily. CAMK Ser/Thr protein kinase family. NIM1 subfamily.</text>
</comment>
<dbReference type="Pfam" id="PF00069">
    <property type="entry name" value="Pkinase"/>
    <property type="match status" value="1"/>
</dbReference>
<feature type="region of interest" description="Disordered" evidence="12">
    <location>
        <begin position="1"/>
        <end position="47"/>
    </location>
</feature>
<feature type="compositionally biased region" description="Low complexity" evidence="12">
    <location>
        <begin position="1031"/>
        <end position="1042"/>
    </location>
</feature>
<feature type="region of interest" description="Disordered" evidence="12">
    <location>
        <begin position="54"/>
        <end position="73"/>
    </location>
</feature>
<keyword evidence="8 11" id="KW-0067">ATP-binding</keyword>
<dbReference type="InterPro" id="IPR000719">
    <property type="entry name" value="Prot_kinase_dom"/>
</dbReference>
<reference evidence="14 15" key="1">
    <citation type="submission" date="2015-09" db="EMBL/GenBank/DDBJ databases">
        <title>Host preference determinants of Valsa canker pathogens revealed by comparative genomics.</title>
        <authorList>
            <person name="Yin Z."/>
            <person name="Huang L."/>
        </authorList>
    </citation>
    <scope>NUCLEOTIDE SEQUENCE [LARGE SCALE GENOMIC DNA]</scope>
    <source>
        <strain evidence="14 15">SXYLt</strain>
    </source>
</reference>
<keyword evidence="15" id="KW-1185">Reference proteome</keyword>
<feature type="domain" description="Protein kinase" evidence="13">
    <location>
        <begin position="119"/>
        <end position="410"/>
    </location>
</feature>
<organism evidence="14 15">
    <name type="scientific">Cytospora leucostoma</name>
    <dbReference type="NCBI Taxonomy" id="1230097"/>
    <lineage>
        <taxon>Eukaryota</taxon>
        <taxon>Fungi</taxon>
        <taxon>Dikarya</taxon>
        <taxon>Ascomycota</taxon>
        <taxon>Pezizomycotina</taxon>
        <taxon>Sordariomycetes</taxon>
        <taxon>Sordariomycetidae</taxon>
        <taxon>Diaporthales</taxon>
        <taxon>Cytosporaceae</taxon>
        <taxon>Cytospora</taxon>
    </lineage>
</organism>
<evidence type="ECO:0000256" key="6">
    <source>
        <dbReference type="ARBA" id="ARBA00022741"/>
    </source>
</evidence>
<dbReference type="Pfam" id="PF16797">
    <property type="entry name" value="Fungal_KA1"/>
    <property type="match status" value="1"/>
</dbReference>
<feature type="region of interest" description="Disordered" evidence="12">
    <location>
        <begin position="927"/>
        <end position="1042"/>
    </location>
</feature>
<dbReference type="InterPro" id="IPR011009">
    <property type="entry name" value="Kinase-like_dom_sf"/>
</dbReference>
<dbReference type="PANTHER" id="PTHR24346:SF110">
    <property type="entry name" value="NON-SPECIFIC SERINE_THREONINE PROTEIN KINASE"/>
    <property type="match status" value="1"/>
</dbReference>